<dbReference type="GO" id="GO:0046872">
    <property type="term" value="F:metal ion binding"/>
    <property type="evidence" value="ECO:0007669"/>
    <property type="project" value="UniProtKB-KW"/>
</dbReference>
<evidence type="ECO:0000256" key="1">
    <source>
        <dbReference type="ARBA" id="ARBA00001970"/>
    </source>
</evidence>
<evidence type="ECO:0000256" key="11">
    <source>
        <dbReference type="ARBA" id="ARBA00023136"/>
    </source>
</evidence>
<comment type="cofactor">
    <cofactor evidence="1">
        <name>heme b</name>
        <dbReference type="ChEBI" id="CHEBI:60344"/>
    </cofactor>
</comment>
<dbReference type="PANTHER" id="PTHR30529">
    <property type="entry name" value="CYTOCHROME B561"/>
    <property type="match status" value="1"/>
</dbReference>
<comment type="caution">
    <text evidence="15">The sequence shown here is derived from an EMBL/GenBank/DDBJ whole genome shotgun (WGS) entry which is preliminary data.</text>
</comment>
<dbReference type="GO" id="GO:0020037">
    <property type="term" value="F:heme binding"/>
    <property type="evidence" value="ECO:0007669"/>
    <property type="project" value="TreeGrafter"/>
</dbReference>
<dbReference type="InterPro" id="IPR052168">
    <property type="entry name" value="Cytochrome_b561_oxidase"/>
</dbReference>
<feature type="transmembrane region" description="Helical" evidence="13">
    <location>
        <begin position="36"/>
        <end position="58"/>
    </location>
</feature>
<sequence length="101" mass="10676">MLVLVVWRLAVRVTHGAPRRNGGHPLAARAAGIGHWALYGLMLLVPFSGAAGWFLGAAAAAEAHEVLKTLLLVVILGHIGATLVHRFWLRDGVSARMLPGG</sequence>
<keyword evidence="9 13" id="KW-1133">Transmembrane helix</keyword>
<evidence type="ECO:0000256" key="10">
    <source>
        <dbReference type="ARBA" id="ARBA00023004"/>
    </source>
</evidence>
<evidence type="ECO:0000256" key="5">
    <source>
        <dbReference type="ARBA" id="ARBA00022617"/>
    </source>
</evidence>
<feature type="transmembrane region" description="Helical" evidence="13">
    <location>
        <begin position="70"/>
        <end position="89"/>
    </location>
</feature>
<evidence type="ECO:0000256" key="8">
    <source>
        <dbReference type="ARBA" id="ARBA00022982"/>
    </source>
</evidence>
<evidence type="ECO:0000256" key="2">
    <source>
        <dbReference type="ARBA" id="ARBA00004651"/>
    </source>
</evidence>
<keyword evidence="7" id="KW-0479">Metal-binding</keyword>
<dbReference type="Pfam" id="PF01292">
    <property type="entry name" value="Ni_hydr_CYTB"/>
    <property type="match status" value="1"/>
</dbReference>
<dbReference type="PANTHER" id="PTHR30529:SF1">
    <property type="entry name" value="CYTOCHROME B561 HOMOLOG 2"/>
    <property type="match status" value="1"/>
</dbReference>
<dbReference type="AlphaFoldDB" id="A0A917WCW1"/>
<accession>A0A917WCW1</accession>
<dbReference type="GO" id="GO:0022904">
    <property type="term" value="P:respiratory electron transport chain"/>
    <property type="evidence" value="ECO:0007669"/>
    <property type="project" value="InterPro"/>
</dbReference>
<keyword evidence="3" id="KW-0813">Transport</keyword>
<feature type="domain" description="Cytochrome b561 bacterial/Ni-hydrogenase" evidence="14">
    <location>
        <begin position="2"/>
        <end position="100"/>
    </location>
</feature>
<evidence type="ECO:0000256" key="3">
    <source>
        <dbReference type="ARBA" id="ARBA00022448"/>
    </source>
</evidence>
<keyword evidence="11 13" id="KW-0472">Membrane</keyword>
<keyword evidence="4" id="KW-1003">Cell membrane</keyword>
<dbReference type="SUPFAM" id="SSF81342">
    <property type="entry name" value="Transmembrane di-heme cytochromes"/>
    <property type="match status" value="1"/>
</dbReference>
<dbReference type="GO" id="GO:0005886">
    <property type="term" value="C:plasma membrane"/>
    <property type="evidence" value="ECO:0007669"/>
    <property type="project" value="UniProtKB-SubCell"/>
</dbReference>
<name>A0A917WCW1_9RHOB</name>
<evidence type="ECO:0000256" key="9">
    <source>
        <dbReference type="ARBA" id="ARBA00022989"/>
    </source>
</evidence>
<protein>
    <recommendedName>
        <fullName evidence="14">Cytochrome b561 bacterial/Ni-hydrogenase domain-containing protein</fullName>
    </recommendedName>
</protein>
<evidence type="ECO:0000259" key="14">
    <source>
        <dbReference type="Pfam" id="PF01292"/>
    </source>
</evidence>
<keyword evidence="5" id="KW-0349">Heme</keyword>
<evidence type="ECO:0000313" key="15">
    <source>
        <dbReference type="EMBL" id="GGL95644.1"/>
    </source>
</evidence>
<organism evidence="15 16">
    <name type="scientific">Pseudooceanicola nanhaiensis</name>
    <dbReference type="NCBI Taxonomy" id="375761"/>
    <lineage>
        <taxon>Bacteria</taxon>
        <taxon>Pseudomonadati</taxon>
        <taxon>Pseudomonadota</taxon>
        <taxon>Alphaproteobacteria</taxon>
        <taxon>Rhodobacterales</taxon>
        <taxon>Paracoccaceae</taxon>
        <taxon>Pseudooceanicola</taxon>
    </lineage>
</organism>
<comment type="similarity">
    <text evidence="12">Belongs to the cytochrome b561 family.</text>
</comment>
<comment type="subcellular location">
    <subcellularLocation>
        <location evidence="2">Cell membrane</location>
        <topology evidence="2">Multi-pass membrane protein</topology>
    </subcellularLocation>
</comment>
<keyword evidence="8" id="KW-0249">Electron transport</keyword>
<proteinExistence type="inferred from homology"/>
<dbReference type="GO" id="GO:0009055">
    <property type="term" value="F:electron transfer activity"/>
    <property type="evidence" value="ECO:0007669"/>
    <property type="project" value="InterPro"/>
</dbReference>
<gene>
    <name evidence="15" type="ORF">GCM10011534_17170</name>
</gene>
<reference evidence="15" key="1">
    <citation type="journal article" date="2014" name="Int. J. Syst. Evol. Microbiol.">
        <title>Complete genome sequence of Corynebacterium casei LMG S-19264T (=DSM 44701T), isolated from a smear-ripened cheese.</title>
        <authorList>
            <consortium name="US DOE Joint Genome Institute (JGI-PGF)"/>
            <person name="Walter F."/>
            <person name="Albersmeier A."/>
            <person name="Kalinowski J."/>
            <person name="Ruckert C."/>
        </authorList>
    </citation>
    <scope>NUCLEOTIDE SEQUENCE</scope>
    <source>
        <strain evidence="15">CGMCC 1.6293</strain>
    </source>
</reference>
<keyword evidence="6 13" id="KW-0812">Transmembrane</keyword>
<evidence type="ECO:0000256" key="7">
    <source>
        <dbReference type="ARBA" id="ARBA00022723"/>
    </source>
</evidence>
<dbReference type="Proteomes" id="UP000649829">
    <property type="component" value="Unassembled WGS sequence"/>
</dbReference>
<evidence type="ECO:0000256" key="6">
    <source>
        <dbReference type="ARBA" id="ARBA00022692"/>
    </source>
</evidence>
<dbReference type="InterPro" id="IPR016174">
    <property type="entry name" value="Di-haem_cyt_TM"/>
</dbReference>
<dbReference type="InterPro" id="IPR011577">
    <property type="entry name" value="Cyt_b561_bac/Ni-Hgenase"/>
</dbReference>
<keyword evidence="16" id="KW-1185">Reference proteome</keyword>
<evidence type="ECO:0000256" key="13">
    <source>
        <dbReference type="SAM" id="Phobius"/>
    </source>
</evidence>
<keyword evidence="10" id="KW-0408">Iron</keyword>
<evidence type="ECO:0000256" key="4">
    <source>
        <dbReference type="ARBA" id="ARBA00022475"/>
    </source>
</evidence>
<dbReference type="EMBL" id="BMLF01000001">
    <property type="protein sequence ID" value="GGL95644.1"/>
    <property type="molecule type" value="Genomic_DNA"/>
</dbReference>
<reference evidence="15" key="2">
    <citation type="submission" date="2020-09" db="EMBL/GenBank/DDBJ databases">
        <authorList>
            <person name="Sun Q."/>
            <person name="Zhou Y."/>
        </authorList>
    </citation>
    <scope>NUCLEOTIDE SEQUENCE</scope>
    <source>
        <strain evidence="15">CGMCC 1.6293</strain>
    </source>
</reference>
<evidence type="ECO:0000256" key="12">
    <source>
        <dbReference type="ARBA" id="ARBA00037975"/>
    </source>
</evidence>
<evidence type="ECO:0000313" key="16">
    <source>
        <dbReference type="Proteomes" id="UP000649829"/>
    </source>
</evidence>